<keyword evidence="10" id="KW-1185">Reference proteome</keyword>
<evidence type="ECO:0000259" key="8">
    <source>
        <dbReference type="Pfam" id="PF10491"/>
    </source>
</evidence>
<feature type="domain" description="Nuclear respiratory factor 1 NLS/DNA-binding dimerisation" evidence="8">
    <location>
        <begin position="94"/>
        <end position="175"/>
    </location>
</feature>
<proteinExistence type="inferred from homology"/>
<dbReference type="GO" id="GO:0006357">
    <property type="term" value="P:regulation of transcription by RNA polymerase II"/>
    <property type="evidence" value="ECO:0007669"/>
    <property type="project" value="InterPro"/>
</dbReference>
<protein>
    <recommendedName>
        <fullName evidence="8">Nuclear respiratory factor 1 NLS/DNA-binding dimerisation domain-containing protein</fullName>
    </recommendedName>
</protein>
<comment type="similarity">
    <text evidence="2">Belongs to the NRF1/Ewg family.</text>
</comment>
<reference evidence="10" key="1">
    <citation type="journal article" date="2017" name="Nat. Commun.">
        <title>The North American bullfrog draft genome provides insight into hormonal regulation of long noncoding RNA.</title>
        <authorList>
            <person name="Hammond S.A."/>
            <person name="Warren R.L."/>
            <person name="Vandervalk B.P."/>
            <person name="Kucuk E."/>
            <person name="Khan H."/>
            <person name="Gibb E.A."/>
            <person name="Pandoh P."/>
            <person name="Kirk H."/>
            <person name="Zhao Y."/>
            <person name="Jones M."/>
            <person name="Mungall A.J."/>
            <person name="Coope R."/>
            <person name="Pleasance S."/>
            <person name="Moore R.A."/>
            <person name="Holt R.A."/>
            <person name="Round J.M."/>
            <person name="Ohora S."/>
            <person name="Walle B.V."/>
            <person name="Veldhoen N."/>
            <person name="Helbing C.C."/>
            <person name="Birol I."/>
        </authorList>
    </citation>
    <scope>NUCLEOTIDE SEQUENCE [LARGE SCALE GENOMIC DNA]</scope>
</reference>
<dbReference type="InterPro" id="IPR019525">
    <property type="entry name" value="Nrf1_NLS/DNA-bd_dimer"/>
</dbReference>
<dbReference type="GO" id="GO:0003700">
    <property type="term" value="F:DNA-binding transcription factor activity"/>
    <property type="evidence" value="ECO:0007669"/>
    <property type="project" value="InterPro"/>
</dbReference>
<keyword evidence="4" id="KW-0238">DNA-binding</keyword>
<feature type="non-terminal residue" evidence="9">
    <location>
        <position position="1"/>
    </location>
</feature>
<dbReference type="OrthoDB" id="10031051at2759"/>
<dbReference type="GO" id="GO:0003677">
    <property type="term" value="F:DNA binding"/>
    <property type="evidence" value="ECO:0007669"/>
    <property type="project" value="UniProtKB-KW"/>
</dbReference>
<evidence type="ECO:0000313" key="10">
    <source>
        <dbReference type="Proteomes" id="UP000228934"/>
    </source>
</evidence>
<comment type="subcellular location">
    <subcellularLocation>
        <location evidence="1">Nucleus</location>
    </subcellularLocation>
</comment>
<evidence type="ECO:0000256" key="1">
    <source>
        <dbReference type="ARBA" id="ARBA00004123"/>
    </source>
</evidence>
<dbReference type="InterPro" id="IPR039142">
    <property type="entry name" value="NRF1/Ewg"/>
</dbReference>
<evidence type="ECO:0000256" key="3">
    <source>
        <dbReference type="ARBA" id="ARBA00023015"/>
    </source>
</evidence>
<dbReference type="PANTHER" id="PTHR20338">
    <property type="entry name" value="NUCLEAR RESPIRATORY FACTOR 1"/>
    <property type="match status" value="1"/>
</dbReference>
<organism evidence="9 10">
    <name type="scientific">Aquarana catesbeiana</name>
    <name type="common">American bullfrog</name>
    <name type="synonym">Rana catesbeiana</name>
    <dbReference type="NCBI Taxonomy" id="8400"/>
    <lineage>
        <taxon>Eukaryota</taxon>
        <taxon>Metazoa</taxon>
        <taxon>Chordata</taxon>
        <taxon>Craniata</taxon>
        <taxon>Vertebrata</taxon>
        <taxon>Euteleostomi</taxon>
        <taxon>Amphibia</taxon>
        <taxon>Batrachia</taxon>
        <taxon>Anura</taxon>
        <taxon>Neobatrachia</taxon>
        <taxon>Ranoidea</taxon>
        <taxon>Ranidae</taxon>
        <taxon>Aquarana</taxon>
    </lineage>
</organism>
<feature type="region of interest" description="Disordered" evidence="7">
    <location>
        <begin position="55"/>
        <end position="76"/>
    </location>
</feature>
<gene>
    <name evidence="9" type="ORF">AB205_0019990</name>
</gene>
<evidence type="ECO:0000256" key="4">
    <source>
        <dbReference type="ARBA" id="ARBA00023125"/>
    </source>
</evidence>
<dbReference type="Proteomes" id="UP000228934">
    <property type="component" value="Unassembled WGS sequence"/>
</dbReference>
<keyword evidence="6" id="KW-0539">Nucleus</keyword>
<sequence>NLMIYVDSLATMEDHTVTQTDNLTTIEAHTVAHTVAHSVAQQVQQVHVATYTEHSMLSADEDSPSSPEDTSYDDSDILNSTAADEITAHLAAAGPVGMAAAAAVATGKKRKRPHIFESNPSIRKRQQTRLLRKLRATLDEYTTRVGQQAIVLCISPSKPNPVFKVFGAAPLENVVLLLGLTAPAFTGMGQGRLIIEYQVYYKIPPLGSPRI</sequence>
<dbReference type="EMBL" id="KV928615">
    <property type="protein sequence ID" value="PIO34126.1"/>
    <property type="molecule type" value="Genomic_DNA"/>
</dbReference>
<accession>A0A2G9S1V4</accession>
<evidence type="ECO:0000256" key="6">
    <source>
        <dbReference type="ARBA" id="ARBA00023242"/>
    </source>
</evidence>
<name>A0A2G9S1V4_AQUCT</name>
<dbReference type="AlphaFoldDB" id="A0A2G9S1V4"/>
<evidence type="ECO:0000256" key="5">
    <source>
        <dbReference type="ARBA" id="ARBA00023163"/>
    </source>
</evidence>
<evidence type="ECO:0000313" key="9">
    <source>
        <dbReference type="EMBL" id="PIO34126.1"/>
    </source>
</evidence>
<evidence type="ECO:0000256" key="7">
    <source>
        <dbReference type="SAM" id="MobiDB-lite"/>
    </source>
</evidence>
<dbReference type="Pfam" id="PF10491">
    <property type="entry name" value="Nrf1_DNA-bind"/>
    <property type="match status" value="1"/>
</dbReference>
<dbReference type="GO" id="GO:0005634">
    <property type="term" value="C:nucleus"/>
    <property type="evidence" value="ECO:0007669"/>
    <property type="project" value="UniProtKB-SubCell"/>
</dbReference>
<keyword evidence="5" id="KW-0804">Transcription</keyword>
<evidence type="ECO:0000256" key="2">
    <source>
        <dbReference type="ARBA" id="ARBA00005713"/>
    </source>
</evidence>
<keyword evidence="3" id="KW-0805">Transcription regulation</keyword>